<organism evidence="1">
    <name type="scientific">Ananas comosus var. bracteatus</name>
    <name type="common">red pineapple</name>
    <dbReference type="NCBI Taxonomy" id="296719"/>
    <lineage>
        <taxon>Eukaryota</taxon>
        <taxon>Viridiplantae</taxon>
        <taxon>Streptophyta</taxon>
        <taxon>Embryophyta</taxon>
        <taxon>Tracheophyta</taxon>
        <taxon>Spermatophyta</taxon>
        <taxon>Magnoliopsida</taxon>
        <taxon>Liliopsida</taxon>
        <taxon>Poales</taxon>
        <taxon>Bromeliaceae</taxon>
        <taxon>Bromelioideae</taxon>
        <taxon>Ananas</taxon>
    </lineage>
</organism>
<dbReference type="EMBL" id="LR862140">
    <property type="protein sequence ID" value="CAD1820298.1"/>
    <property type="molecule type" value="Genomic_DNA"/>
</dbReference>
<accession>A0A6V7NP32</accession>
<sequence>MTRPVEKRIAVEACRQLWRVSGQVRVSLARNRRKTDSVGDARAGVRFGNCNCRFFCLLYRYSIRGVPVHILYRYSIGGVPVHFAYFRAAAIGLPFVPVQLPVYRYTRIDCFGLLSVVGVHGGPISPFWRQIVSRARDLLVVRPVGPCYLTLACESLIELDKDTLHTRLGSSHECHSEDGRCAFALVSFMQVGLALHGPLSVESHRLRLLLLLIRIEARASRVRALPVVLS</sequence>
<evidence type="ECO:0000313" key="1">
    <source>
        <dbReference type="EMBL" id="CAD1820298.1"/>
    </source>
</evidence>
<dbReference type="AlphaFoldDB" id="A0A6V7NP32"/>
<reference evidence="1" key="1">
    <citation type="submission" date="2020-07" db="EMBL/GenBank/DDBJ databases">
        <authorList>
            <person name="Lin J."/>
        </authorList>
    </citation>
    <scope>NUCLEOTIDE SEQUENCE</scope>
</reference>
<name>A0A6V7NP32_ANACO</name>
<proteinExistence type="predicted"/>
<protein>
    <submittedName>
        <fullName evidence="1">Uncharacterized protein</fullName>
    </submittedName>
</protein>
<gene>
    <name evidence="1" type="ORF">CB5_LOCUS3509</name>
</gene>